<reference evidence="2" key="1">
    <citation type="journal article" date="2019" name="Int. J. Syst. Evol. Microbiol.">
        <title>The Global Catalogue of Microorganisms (GCM) 10K type strain sequencing project: providing services to taxonomists for standard genome sequencing and annotation.</title>
        <authorList>
            <consortium name="The Broad Institute Genomics Platform"/>
            <consortium name="The Broad Institute Genome Sequencing Center for Infectious Disease"/>
            <person name="Wu L."/>
            <person name="Ma J."/>
        </authorList>
    </citation>
    <scope>NUCLEOTIDE SEQUENCE [LARGE SCALE GENOMIC DNA]</scope>
    <source>
        <strain evidence="2">ZS-35-S2</strain>
    </source>
</reference>
<evidence type="ECO:0000313" key="1">
    <source>
        <dbReference type="EMBL" id="MFD2237619.1"/>
    </source>
</evidence>
<proteinExistence type="predicted"/>
<dbReference type="RefSeq" id="WP_209738429.1">
    <property type="nucleotide sequence ID" value="NZ_CP072611.1"/>
</dbReference>
<sequence length="60" mass="6412">MSLAWANVGKGEVLHLIARVMPPCVLPAAFLLNWSEDLHEKCIKLRAVGLCDPGKAGLTG</sequence>
<organism evidence="1 2">
    <name type="scientific">Aureimonas populi</name>
    <dbReference type="NCBI Taxonomy" id="1701758"/>
    <lineage>
        <taxon>Bacteria</taxon>
        <taxon>Pseudomonadati</taxon>
        <taxon>Pseudomonadota</taxon>
        <taxon>Alphaproteobacteria</taxon>
        <taxon>Hyphomicrobiales</taxon>
        <taxon>Aurantimonadaceae</taxon>
        <taxon>Aureimonas</taxon>
    </lineage>
</organism>
<comment type="caution">
    <text evidence="1">The sequence shown here is derived from an EMBL/GenBank/DDBJ whole genome shotgun (WGS) entry which is preliminary data.</text>
</comment>
<name>A0ABW5CK64_9HYPH</name>
<keyword evidence="2" id="KW-1185">Reference proteome</keyword>
<dbReference type="Proteomes" id="UP001597371">
    <property type="component" value="Unassembled WGS sequence"/>
</dbReference>
<gene>
    <name evidence="1" type="ORF">ACFSKQ_09085</name>
</gene>
<dbReference type="EMBL" id="JBHUIJ010000010">
    <property type="protein sequence ID" value="MFD2237619.1"/>
    <property type="molecule type" value="Genomic_DNA"/>
</dbReference>
<evidence type="ECO:0000313" key="2">
    <source>
        <dbReference type="Proteomes" id="UP001597371"/>
    </source>
</evidence>
<accession>A0ABW5CK64</accession>
<protein>
    <submittedName>
        <fullName evidence="1">Uncharacterized protein</fullName>
    </submittedName>
</protein>